<dbReference type="InterPro" id="IPR001034">
    <property type="entry name" value="DeoR_HTH"/>
</dbReference>
<dbReference type="Pfam" id="PF08279">
    <property type="entry name" value="HTH_11"/>
    <property type="match status" value="1"/>
</dbReference>
<evidence type="ECO:0000256" key="2">
    <source>
        <dbReference type="ARBA" id="ARBA00023163"/>
    </source>
</evidence>
<evidence type="ECO:0000256" key="1">
    <source>
        <dbReference type="ARBA" id="ARBA00023015"/>
    </source>
</evidence>
<feature type="domain" description="HTH deoR-type" evidence="3">
    <location>
        <begin position="3"/>
        <end position="62"/>
    </location>
</feature>
<dbReference type="InterPro" id="IPR028349">
    <property type="entry name" value="PafC-like"/>
</dbReference>
<keyword evidence="5" id="KW-1185">Reference proteome</keyword>
<keyword evidence="4" id="KW-0238">DNA-binding</keyword>
<name>A0ABQ5N515_9CLOT</name>
<dbReference type="GO" id="GO:0003677">
    <property type="term" value="F:DNA binding"/>
    <property type="evidence" value="ECO:0007669"/>
    <property type="project" value="UniProtKB-KW"/>
</dbReference>
<dbReference type="InterPro" id="IPR036388">
    <property type="entry name" value="WH-like_DNA-bd_sf"/>
</dbReference>
<keyword evidence="1" id="KW-0805">Transcription regulation</keyword>
<organism evidence="4 5">
    <name type="scientific">Clostridium omnivorum</name>
    <dbReference type="NCBI Taxonomy" id="1604902"/>
    <lineage>
        <taxon>Bacteria</taxon>
        <taxon>Bacillati</taxon>
        <taxon>Bacillota</taxon>
        <taxon>Clostridia</taxon>
        <taxon>Eubacteriales</taxon>
        <taxon>Clostridiaceae</taxon>
        <taxon>Clostridium</taxon>
    </lineage>
</organism>
<reference evidence="4 5" key="1">
    <citation type="journal article" date="2024" name="Int. J. Syst. Evol. Microbiol.">
        <title>Clostridium omnivorum sp. nov., isolated from anoxic soil under the treatment of reductive soil disinfestation.</title>
        <authorList>
            <person name="Ueki A."/>
            <person name="Tonouchi A."/>
            <person name="Kaku N."/>
            <person name="Honma S."/>
            <person name="Ueki K."/>
        </authorList>
    </citation>
    <scope>NUCLEOTIDE SEQUENCE [LARGE SCALE GENOMIC DNA]</scope>
    <source>
        <strain evidence="4 5">E14</strain>
    </source>
</reference>
<keyword evidence="2" id="KW-0804">Transcription</keyword>
<comment type="caution">
    <text evidence="4">The sequence shown here is derived from an EMBL/GenBank/DDBJ whole genome shotgun (WGS) entry which is preliminary data.</text>
</comment>
<dbReference type="InterPro" id="IPR013196">
    <property type="entry name" value="HTH_11"/>
</dbReference>
<dbReference type="Proteomes" id="UP001208567">
    <property type="component" value="Unassembled WGS sequence"/>
</dbReference>
<dbReference type="PANTHER" id="PTHR34580">
    <property type="match status" value="1"/>
</dbReference>
<dbReference type="SUPFAM" id="SSF46785">
    <property type="entry name" value="Winged helix' DNA-binding domain"/>
    <property type="match status" value="1"/>
</dbReference>
<dbReference type="RefSeq" id="WP_264849563.1">
    <property type="nucleotide sequence ID" value="NZ_BRXR01000001.1"/>
</dbReference>
<dbReference type="InterPro" id="IPR026881">
    <property type="entry name" value="WYL_dom"/>
</dbReference>
<evidence type="ECO:0000313" key="4">
    <source>
        <dbReference type="EMBL" id="GLC30302.1"/>
    </source>
</evidence>
<proteinExistence type="predicted"/>
<dbReference type="InterPro" id="IPR051534">
    <property type="entry name" value="CBASS_pafABC_assoc_protein"/>
</dbReference>
<evidence type="ECO:0000259" key="3">
    <source>
        <dbReference type="PROSITE" id="PS51000"/>
    </source>
</evidence>
<dbReference type="EMBL" id="BRXR01000001">
    <property type="protein sequence ID" value="GLC30302.1"/>
    <property type="molecule type" value="Genomic_DNA"/>
</dbReference>
<evidence type="ECO:0000313" key="5">
    <source>
        <dbReference type="Proteomes" id="UP001208567"/>
    </source>
</evidence>
<dbReference type="PIRSF" id="PIRSF016838">
    <property type="entry name" value="PafC"/>
    <property type="match status" value="1"/>
</dbReference>
<sequence>MAKAKRLNEMIMMVNRKKRFTVGELAKEFGVSNRTILRDLQELCEMGIPLYSEVGPHGGYQVLKERILPPISFSEDEAKSIFFAIHALRHYISLPFNIEYESIKKKFYLNLTGDTRDAIDRIKDRIDFLSGYQQEEVPFLRQLLDAAIHQEAIIIDYETKEKVSRRSIQPIGIYAKEGKWYCPSYCFLTKDYRVFRCDRIKSVELDQNTEPVDLSGINLKNRFSIVNNNEQSLELFVKLTGKGVEKHLSSRWPNIELYKYEDGTGFLKGSISRQEINFFSDYFIGFGVDAIVIKPIELINGVKEKLNLILKQYINSDKMKDQVR</sequence>
<dbReference type="PROSITE" id="PS51000">
    <property type="entry name" value="HTH_DEOR_2"/>
    <property type="match status" value="1"/>
</dbReference>
<dbReference type="Pfam" id="PF13280">
    <property type="entry name" value="WYL"/>
    <property type="match status" value="1"/>
</dbReference>
<dbReference type="Gene3D" id="1.10.10.10">
    <property type="entry name" value="Winged helix-like DNA-binding domain superfamily/Winged helix DNA-binding domain"/>
    <property type="match status" value="1"/>
</dbReference>
<gene>
    <name evidence="4" type="ORF">bsdE14_17120</name>
</gene>
<accession>A0ABQ5N515</accession>
<protein>
    <submittedName>
        <fullName evidence="4">DNA-binding transcriptional regulator</fullName>
    </submittedName>
</protein>
<dbReference type="SMART" id="SM00420">
    <property type="entry name" value="HTH_DEOR"/>
    <property type="match status" value="1"/>
</dbReference>
<dbReference type="InterPro" id="IPR036390">
    <property type="entry name" value="WH_DNA-bd_sf"/>
</dbReference>
<dbReference type="PROSITE" id="PS52050">
    <property type="entry name" value="WYL"/>
    <property type="match status" value="1"/>
</dbReference>
<dbReference type="PANTHER" id="PTHR34580:SF9">
    <property type="entry name" value="SLL5097 PROTEIN"/>
    <property type="match status" value="1"/>
</dbReference>